<evidence type="ECO:0000256" key="11">
    <source>
        <dbReference type="SAM" id="MobiDB-lite"/>
    </source>
</evidence>
<reference evidence="13 14" key="1">
    <citation type="journal article" date="2018" name="Gigascience">
        <title>Genomes of trombidid mites reveal novel predicted allergens and laterally-transferred genes associated with secondary metabolism.</title>
        <authorList>
            <person name="Dong X."/>
            <person name="Chaisiri K."/>
            <person name="Xia D."/>
            <person name="Armstrong S.D."/>
            <person name="Fang Y."/>
            <person name="Donnelly M.J."/>
            <person name="Kadowaki T."/>
            <person name="McGarry J.W."/>
            <person name="Darby A.C."/>
            <person name="Makepeace B.L."/>
        </authorList>
    </citation>
    <scope>NUCLEOTIDE SEQUENCE [LARGE SCALE GENOMIC DNA]</scope>
    <source>
        <strain evidence="13">UoL-UT</strain>
    </source>
</reference>
<evidence type="ECO:0000313" key="13">
    <source>
        <dbReference type="EMBL" id="RWS23669.1"/>
    </source>
</evidence>
<dbReference type="PANTHER" id="PTHR12858:SF2">
    <property type="entry name" value="RIBOSOME BIOGENESIS PROTEIN BMS1 HOMOLOG"/>
    <property type="match status" value="1"/>
</dbReference>
<dbReference type="GO" id="GO:0034511">
    <property type="term" value="F:U3 snoRNA binding"/>
    <property type="evidence" value="ECO:0007669"/>
    <property type="project" value="TreeGrafter"/>
</dbReference>
<dbReference type="AlphaFoldDB" id="A0A443S7Y2"/>
<organism evidence="13 14">
    <name type="scientific">Leptotrombidium deliense</name>
    <dbReference type="NCBI Taxonomy" id="299467"/>
    <lineage>
        <taxon>Eukaryota</taxon>
        <taxon>Metazoa</taxon>
        <taxon>Ecdysozoa</taxon>
        <taxon>Arthropoda</taxon>
        <taxon>Chelicerata</taxon>
        <taxon>Arachnida</taxon>
        <taxon>Acari</taxon>
        <taxon>Acariformes</taxon>
        <taxon>Trombidiformes</taxon>
        <taxon>Prostigmata</taxon>
        <taxon>Anystina</taxon>
        <taxon>Parasitengona</taxon>
        <taxon>Trombiculoidea</taxon>
        <taxon>Trombiculidae</taxon>
        <taxon>Leptotrombidium</taxon>
    </lineage>
</organism>
<evidence type="ECO:0000256" key="1">
    <source>
        <dbReference type="ARBA" id="ARBA00004604"/>
    </source>
</evidence>
<dbReference type="OrthoDB" id="10260897at2759"/>
<dbReference type="SUPFAM" id="SSF52540">
    <property type="entry name" value="P-loop containing nucleoside triphosphate hydrolases"/>
    <property type="match status" value="1"/>
</dbReference>
<evidence type="ECO:0000256" key="8">
    <source>
        <dbReference type="ARBA" id="ARBA00023242"/>
    </source>
</evidence>
<evidence type="ECO:0000259" key="12">
    <source>
        <dbReference type="PROSITE" id="PS51714"/>
    </source>
</evidence>
<evidence type="ECO:0000256" key="2">
    <source>
        <dbReference type="ARBA" id="ARBA00022517"/>
    </source>
</evidence>
<protein>
    <submittedName>
        <fullName evidence="13">Ribosome biogenesis protein BMS1-like protein</fullName>
    </submittedName>
</protein>
<dbReference type="EMBL" id="NCKV01006080">
    <property type="protein sequence ID" value="RWS23669.1"/>
    <property type="molecule type" value="Genomic_DNA"/>
</dbReference>
<dbReference type="Pfam" id="PF08142">
    <property type="entry name" value="AARP2CN"/>
    <property type="match status" value="1"/>
</dbReference>
<feature type="region of interest" description="Disordered" evidence="11">
    <location>
        <begin position="1"/>
        <end position="43"/>
    </location>
</feature>
<name>A0A443S7Y2_9ACAR</name>
<dbReference type="Pfam" id="PF00009">
    <property type="entry name" value="GTP_EFTU"/>
    <property type="match status" value="1"/>
</dbReference>
<dbReference type="InterPro" id="IPR000795">
    <property type="entry name" value="T_Tr_GTP-bd_dom"/>
</dbReference>
<evidence type="ECO:0000256" key="5">
    <source>
        <dbReference type="ARBA" id="ARBA00022801"/>
    </source>
</evidence>
<keyword evidence="7" id="KW-0342">GTP-binding</keyword>
<dbReference type="GO" id="GO:0000479">
    <property type="term" value="P:endonucleolytic cleavage of tricistronic rRNA transcript (SSU-rRNA, 5.8S rRNA, LSU-rRNA)"/>
    <property type="evidence" value="ECO:0007669"/>
    <property type="project" value="TreeGrafter"/>
</dbReference>
<feature type="non-terminal residue" evidence="13">
    <location>
        <position position="280"/>
    </location>
</feature>
<dbReference type="GO" id="GO:0005525">
    <property type="term" value="F:GTP binding"/>
    <property type="evidence" value="ECO:0007669"/>
    <property type="project" value="UniProtKB-KW"/>
</dbReference>
<dbReference type="GO" id="GO:0005524">
    <property type="term" value="F:ATP binding"/>
    <property type="evidence" value="ECO:0007669"/>
    <property type="project" value="UniProtKB-KW"/>
</dbReference>
<keyword evidence="4" id="KW-0547">Nucleotide-binding</keyword>
<dbReference type="GO" id="GO:0005654">
    <property type="term" value="C:nucleoplasm"/>
    <property type="evidence" value="ECO:0007669"/>
    <property type="project" value="UniProtKB-ARBA"/>
</dbReference>
<keyword evidence="6" id="KW-0067">ATP-binding</keyword>
<evidence type="ECO:0000256" key="3">
    <source>
        <dbReference type="ARBA" id="ARBA00022553"/>
    </source>
</evidence>
<evidence type="ECO:0000313" key="14">
    <source>
        <dbReference type="Proteomes" id="UP000288716"/>
    </source>
</evidence>
<evidence type="ECO:0000256" key="10">
    <source>
        <dbReference type="ARBA" id="ARBA00061391"/>
    </source>
</evidence>
<dbReference type="FunFam" id="3.40.50.300:FF:000105">
    <property type="entry name" value="BMS1 ribosome biogenesis factor"/>
    <property type="match status" value="1"/>
</dbReference>
<dbReference type="GO" id="GO:0000462">
    <property type="term" value="P:maturation of SSU-rRNA from tricistronic rRNA transcript (SSU-rRNA, 5.8S rRNA, LSU-rRNA)"/>
    <property type="evidence" value="ECO:0007669"/>
    <property type="project" value="TreeGrafter"/>
</dbReference>
<evidence type="ECO:0000256" key="7">
    <source>
        <dbReference type="ARBA" id="ARBA00023134"/>
    </source>
</evidence>
<dbReference type="GO" id="GO:0003924">
    <property type="term" value="F:GTPase activity"/>
    <property type="evidence" value="ECO:0007669"/>
    <property type="project" value="InterPro"/>
</dbReference>
<dbReference type="GO" id="GO:0032040">
    <property type="term" value="C:small-subunit processome"/>
    <property type="evidence" value="ECO:0007669"/>
    <property type="project" value="UniProtKB-ARBA"/>
</dbReference>
<dbReference type="VEuPathDB" id="VectorBase:LDEU008370"/>
<keyword evidence="8" id="KW-0539">Nucleus</keyword>
<dbReference type="CDD" id="cd01882">
    <property type="entry name" value="BMS1"/>
    <property type="match status" value="1"/>
</dbReference>
<keyword evidence="14" id="KW-1185">Reference proteome</keyword>
<accession>A0A443S7Y2</accession>
<keyword evidence="5" id="KW-0378">Hydrolase</keyword>
<dbReference type="SMART" id="SM00785">
    <property type="entry name" value="AARP2CN"/>
    <property type="match status" value="1"/>
</dbReference>
<comment type="catalytic activity">
    <reaction evidence="9">
        <text>GTP + H2O = GDP + phosphate + H(+)</text>
        <dbReference type="Rhea" id="RHEA:19669"/>
        <dbReference type="ChEBI" id="CHEBI:15377"/>
        <dbReference type="ChEBI" id="CHEBI:15378"/>
        <dbReference type="ChEBI" id="CHEBI:37565"/>
        <dbReference type="ChEBI" id="CHEBI:43474"/>
        <dbReference type="ChEBI" id="CHEBI:58189"/>
    </reaction>
    <physiologicalReaction direction="left-to-right" evidence="9">
        <dbReference type="Rhea" id="RHEA:19670"/>
    </physiologicalReaction>
</comment>
<dbReference type="InterPro" id="IPR030387">
    <property type="entry name" value="G_Bms1/Tsr1_dom"/>
</dbReference>
<keyword evidence="3" id="KW-0597">Phosphoprotein</keyword>
<dbReference type="Gene3D" id="3.40.50.300">
    <property type="entry name" value="P-loop containing nucleotide triphosphate hydrolases"/>
    <property type="match status" value="1"/>
</dbReference>
<keyword evidence="2" id="KW-0690">Ribosome biogenesis</keyword>
<evidence type="ECO:0000256" key="9">
    <source>
        <dbReference type="ARBA" id="ARBA00049117"/>
    </source>
</evidence>
<dbReference type="InterPro" id="IPR037875">
    <property type="entry name" value="Bms1_N"/>
</dbReference>
<evidence type="ECO:0000256" key="4">
    <source>
        <dbReference type="ARBA" id="ARBA00022741"/>
    </source>
</evidence>
<comment type="subcellular location">
    <subcellularLocation>
        <location evidence="1">Nucleus</location>
        <location evidence="1">Nucleolus</location>
    </subcellularLocation>
</comment>
<dbReference type="PANTHER" id="PTHR12858">
    <property type="entry name" value="RIBOSOME BIOGENESIS PROTEIN"/>
    <property type="match status" value="1"/>
</dbReference>
<evidence type="ECO:0000256" key="6">
    <source>
        <dbReference type="ARBA" id="ARBA00022840"/>
    </source>
</evidence>
<dbReference type="PROSITE" id="PS51714">
    <property type="entry name" value="G_BMS1"/>
    <property type="match status" value="1"/>
</dbReference>
<comment type="similarity">
    <text evidence="10">Belongs to the TRAFAC class translation factor GTPase superfamily. Bms1-like GTPase family. BMS1 subfamily.</text>
</comment>
<dbReference type="Proteomes" id="UP000288716">
    <property type="component" value="Unassembled WGS sequence"/>
</dbReference>
<dbReference type="InterPro" id="IPR039761">
    <property type="entry name" value="Bms1/Tsr1"/>
</dbReference>
<dbReference type="InterPro" id="IPR027417">
    <property type="entry name" value="P-loop_NTPase"/>
</dbReference>
<dbReference type="GO" id="GO:0030686">
    <property type="term" value="C:90S preribosome"/>
    <property type="evidence" value="ECO:0007669"/>
    <property type="project" value="TreeGrafter"/>
</dbReference>
<feature type="domain" description="Bms1-type G" evidence="12">
    <location>
        <begin position="74"/>
        <end position="238"/>
    </location>
</feature>
<sequence>MDVEASSHKKHNISTSGRKAEKKKKKQGDGNGRNQKAFAFTSVKKAEKRFRHKQELLEKKKHIPVVDRSAVEPPPFVVAVVGPAKVGKSTLVKSLVKHMSKETLNNIKGPVTVVSGKKRRVTFIESNCDINSMIDISKVCDLALLLVDASFGFEMETFEFLNICQAHGFPRIMGVLTHLDVFKSKEKLKKAKKTLKHRFWSEVYQGAKLFYLSALVKGEYLKNDVKNLSRFISVMKFRPLQWKSMHPYLLADRIEDLTSQELIRVNPKCDRTVTLYGYTR</sequence>
<dbReference type="STRING" id="299467.A0A443S7Y2"/>
<dbReference type="InterPro" id="IPR012948">
    <property type="entry name" value="AARP2CN"/>
</dbReference>
<comment type="caution">
    <text evidence="13">The sequence shown here is derived from an EMBL/GenBank/DDBJ whole genome shotgun (WGS) entry which is preliminary data.</text>
</comment>
<gene>
    <name evidence="13" type="ORF">B4U80_03329</name>
</gene>
<proteinExistence type="inferred from homology"/>